<sequence length="64" mass="7149">MALPPILINRLDIADCRLVTELSNGYNMARVFAGTIISGKEQVSMSLPDEYYDQLDTSRSSRLV</sequence>
<accession>A0A2A6BGV5</accession>
<evidence type="ECO:0000313" key="1">
    <source>
        <dbReference type="EnsemblMetazoa" id="PPA43456.1"/>
    </source>
</evidence>
<dbReference type="EnsemblMetazoa" id="PPA43456.1">
    <property type="protein sequence ID" value="PPA43456.1"/>
    <property type="gene ID" value="WBGene00281825"/>
</dbReference>
<proteinExistence type="predicted"/>
<name>A0A2A6BGV5_PRIPA</name>
<organism evidence="1 2">
    <name type="scientific">Pristionchus pacificus</name>
    <name type="common">Parasitic nematode worm</name>
    <dbReference type="NCBI Taxonomy" id="54126"/>
    <lineage>
        <taxon>Eukaryota</taxon>
        <taxon>Metazoa</taxon>
        <taxon>Ecdysozoa</taxon>
        <taxon>Nematoda</taxon>
        <taxon>Chromadorea</taxon>
        <taxon>Rhabditida</taxon>
        <taxon>Rhabditina</taxon>
        <taxon>Diplogasteromorpha</taxon>
        <taxon>Diplogasteroidea</taxon>
        <taxon>Neodiplogasteridae</taxon>
        <taxon>Pristionchus</taxon>
    </lineage>
</organism>
<keyword evidence="2" id="KW-1185">Reference proteome</keyword>
<protein>
    <submittedName>
        <fullName evidence="1">Uncharacterized protein</fullName>
    </submittedName>
</protein>
<accession>A0A8R1UY02</accession>
<dbReference type="Proteomes" id="UP000005239">
    <property type="component" value="Unassembled WGS sequence"/>
</dbReference>
<reference evidence="1" key="2">
    <citation type="submission" date="2022-06" db="UniProtKB">
        <authorList>
            <consortium name="EnsemblMetazoa"/>
        </authorList>
    </citation>
    <scope>IDENTIFICATION</scope>
    <source>
        <strain evidence="1">PS312</strain>
    </source>
</reference>
<gene>
    <name evidence="1" type="primary">WBGene00281825</name>
</gene>
<dbReference type="AlphaFoldDB" id="A0A2A6BGV5"/>
<evidence type="ECO:0000313" key="2">
    <source>
        <dbReference type="Proteomes" id="UP000005239"/>
    </source>
</evidence>
<reference evidence="2" key="1">
    <citation type="journal article" date="2008" name="Nat. Genet.">
        <title>The Pristionchus pacificus genome provides a unique perspective on nematode lifestyle and parasitism.</title>
        <authorList>
            <person name="Dieterich C."/>
            <person name="Clifton S.W."/>
            <person name="Schuster L.N."/>
            <person name="Chinwalla A."/>
            <person name="Delehaunty K."/>
            <person name="Dinkelacker I."/>
            <person name="Fulton L."/>
            <person name="Fulton R."/>
            <person name="Godfrey J."/>
            <person name="Minx P."/>
            <person name="Mitreva M."/>
            <person name="Roeseler W."/>
            <person name="Tian H."/>
            <person name="Witte H."/>
            <person name="Yang S.P."/>
            <person name="Wilson R.K."/>
            <person name="Sommer R.J."/>
        </authorList>
    </citation>
    <scope>NUCLEOTIDE SEQUENCE [LARGE SCALE GENOMIC DNA]</scope>
    <source>
        <strain evidence="2">PS312</strain>
    </source>
</reference>